<protein>
    <submittedName>
        <fullName evidence="1">Uncharacterized protein</fullName>
    </submittedName>
</protein>
<gene>
    <name evidence="1" type="ORF">C7431_101472</name>
</gene>
<evidence type="ECO:0000313" key="1">
    <source>
        <dbReference type="EMBL" id="PWL00660.1"/>
    </source>
</evidence>
<proteinExistence type="predicted"/>
<accession>A0A2V2BMX4</accession>
<dbReference type="Proteomes" id="UP000245981">
    <property type="component" value="Unassembled WGS sequence"/>
</dbReference>
<dbReference type="EMBL" id="QGHF01000001">
    <property type="protein sequence ID" value="PWL00660.1"/>
    <property type="molecule type" value="Genomic_DNA"/>
</dbReference>
<dbReference type="AlphaFoldDB" id="A0A2V2BMX4"/>
<organism evidence="1 2">
    <name type="scientific">Pantoea allii</name>
    <dbReference type="NCBI Taxonomy" id="574096"/>
    <lineage>
        <taxon>Bacteria</taxon>
        <taxon>Pseudomonadati</taxon>
        <taxon>Pseudomonadota</taxon>
        <taxon>Gammaproteobacteria</taxon>
        <taxon>Enterobacterales</taxon>
        <taxon>Erwiniaceae</taxon>
        <taxon>Pantoea</taxon>
    </lineage>
</organism>
<comment type="caution">
    <text evidence="1">The sequence shown here is derived from an EMBL/GenBank/DDBJ whole genome shotgun (WGS) entry which is preliminary data.</text>
</comment>
<sequence length="43" mass="4677">MYPGSPEDAGTMLSMLNTDKCAVNLAQGNAPCRRRPSGKRREP</sequence>
<reference evidence="1 2" key="1">
    <citation type="submission" date="2018-05" db="EMBL/GenBank/DDBJ databases">
        <title>Genomic Encyclopedia of Type Strains, Phase IV (KMG-V): Genome sequencing to study the core and pangenomes of soil and plant-associated prokaryotes.</title>
        <authorList>
            <person name="Whitman W."/>
        </authorList>
    </citation>
    <scope>NUCLEOTIDE SEQUENCE [LARGE SCALE GENOMIC DNA]</scope>
    <source>
        <strain evidence="1 2">PNA 200-10</strain>
    </source>
</reference>
<name>A0A2V2BMX4_9GAMM</name>
<evidence type="ECO:0000313" key="2">
    <source>
        <dbReference type="Proteomes" id="UP000245981"/>
    </source>
</evidence>